<organism evidence="3">
    <name type="scientific">Klebsiella pneumoniae</name>
    <dbReference type="NCBI Taxonomy" id="573"/>
    <lineage>
        <taxon>Bacteria</taxon>
        <taxon>Pseudomonadati</taxon>
        <taxon>Pseudomonadota</taxon>
        <taxon>Gammaproteobacteria</taxon>
        <taxon>Enterobacterales</taxon>
        <taxon>Enterobacteriaceae</taxon>
        <taxon>Klebsiella/Raoultella group</taxon>
        <taxon>Klebsiella</taxon>
        <taxon>Klebsiella pneumoniae complex</taxon>
    </lineage>
</organism>
<dbReference type="Gene3D" id="3.40.50.2000">
    <property type="entry name" value="Glycogen Phosphorylase B"/>
    <property type="match status" value="2"/>
</dbReference>
<dbReference type="PATRIC" id="fig|573.1361.peg.1419"/>
<protein>
    <submittedName>
        <fullName evidence="3">Putative glycosyltransferase</fullName>
    </submittedName>
</protein>
<keyword evidence="1" id="KW-0812">Transmembrane</keyword>
<dbReference type="PANTHER" id="PTHR12526">
    <property type="entry name" value="GLYCOSYLTRANSFERASE"/>
    <property type="match status" value="1"/>
</dbReference>
<dbReference type="InterPro" id="IPR001296">
    <property type="entry name" value="Glyco_trans_1"/>
</dbReference>
<keyword evidence="3" id="KW-0808">Transferase</keyword>
<feature type="transmembrane region" description="Helical" evidence="1">
    <location>
        <begin position="80"/>
        <end position="100"/>
    </location>
</feature>
<sequence length="343" mass="39508">MRKIAFVIENAYSYAGTENVCNYMSECLGDHADITIYSLSGKGETFYPYNKIANLKSYSGRKNKIFNIIKDINEEKPDTVFVISMGKLSVFFIVLATFFLNKNKMKLITCEHVSLDSFPFMVKFLKYTLLRLYHNVVVLTERDSKKLSKYHIKNIKISNPLKYRYYVRKVRTKIALAVGRLEEQKGFDRLLPIWHDFLQLKDTDGWLLYIAGDGSKRAQLESQAKSLNLESKVKFLGKVSDMPSLYKECDILLMTSRYEGLPMVLLEAKSWSMPVIAFDCPTGPREIISNDVDGFLASDSATFLNALRSYTNDETYFRMSRNTEQTAVDFSEEKIAKLWLSLI</sequence>
<reference evidence="3" key="1">
    <citation type="journal article" date="2015" name="Genome Biol. Evol.">
        <title>Extensive Capsule Locus Variation and Large-Scale Genomic Recombination within the Klebsiella pneumoniae Clonal Group 258.</title>
        <authorList>
            <person name="Wyres K.L."/>
            <person name="Gorrie C."/>
            <person name="Edwards D.J."/>
            <person name="Wertheim H.F."/>
            <person name="Hsu L.Y."/>
            <person name="Van Kinh N."/>
            <person name="Zadoks R."/>
            <person name="Baker S."/>
            <person name="Holt K.E."/>
        </authorList>
    </citation>
    <scope>NUCLEOTIDE SEQUENCE</scope>
    <source>
        <strain evidence="3">DR5092/05</strain>
    </source>
</reference>
<feature type="domain" description="Glycosyl transferase family 1" evidence="2">
    <location>
        <begin position="171"/>
        <end position="324"/>
    </location>
</feature>
<accession>A0A0G3F394</accession>
<keyword evidence="1" id="KW-1133">Transmembrane helix</keyword>
<evidence type="ECO:0000256" key="1">
    <source>
        <dbReference type="SAM" id="Phobius"/>
    </source>
</evidence>
<dbReference type="GO" id="GO:0016757">
    <property type="term" value="F:glycosyltransferase activity"/>
    <property type="evidence" value="ECO:0007669"/>
    <property type="project" value="InterPro"/>
</dbReference>
<dbReference type="GO" id="GO:1901135">
    <property type="term" value="P:carbohydrate derivative metabolic process"/>
    <property type="evidence" value="ECO:0007669"/>
    <property type="project" value="UniProtKB-ARBA"/>
</dbReference>
<keyword evidence="1" id="KW-0472">Membrane</keyword>
<proteinExistence type="predicted"/>
<evidence type="ECO:0000259" key="2">
    <source>
        <dbReference type="Pfam" id="PF00534"/>
    </source>
</evidence>
<gene>
    <name evidence="3" type="ORF">DR5092_05_00014</name>
</gene>
<name>A0A0G3F394_KLEPN</name>
<dbReference type="SUPFAM" id="SSF53756">
    <property type="entry name" value="UDP-Glycosyltransferase/glycogen phosphorylase"/>
    <property type="match status" value="1"/>
</dbReference>
<dbReference type="PANTHER" id="PTHR12526:SF630">
    <property type="entry name" value="GLYCOSYLTRANSFERASE"/>
    <property type="match status" value="1"/>
</dbReference>
<evidence type="ECO:0000313" key="3">
    <source>
        <dbReference type="EMBL" id="AKJ75323.1"/>
    </source>
</evidence>
<dbReference type="RefSeq" id="WP_023280330.1">
    <property type="nucleotide sequence ID" value="NZ_BIIG01000002.1"/>
</dbReference>
<dbReference type="AlphaFoldDB" id="A0A0G3F394"/>
<dbReference type="EMBL" id="KR007673">
    <property type="protein sequence ID" value="AKJ75323.1"/>
    <property type="molecule type" value="Genomic_DNA"/>
</dbReference>
<dbReference type="Pfam" id="PF00534">
    <property type="entry name" value="Glycos_transf_1"/>
    <property type="match status" value="1"/>
</dbReference>